<protein>
    <submittedName>
        <fullName evidence="3">Redoxin domain protein</fullName>
    </submittedName>
</protein>
<dbReference type="Gene3D" id="3.40.30.10">
    <property type="entry name" value="Glutaredoxin"/>
    <property type="match status" value="1"/>
</dbReference>
<dbReference type="RefSeq" id="WP_012347038.1">
    <property type="nucleotide sequence ID" value="NC_010524.1"/>
</dbReference>
<dbReference type="PANTHER" id="PTHR42852">
    <property type="entry name" value="THIOL:DISULFIDE INTERCHANGE PROTEIN DSBE"/>
    <property type="match status" value="1"/>
</dbReference>
<keyword evidence="1" id="KW-0732">Signal</keyword>
<proteinExistence type="predicted"/>
<evidence type="ECO:0000313" key="3">
    <source>
        <dbReference type="EMBL" id="ACB34278.1"/>
    </source>
</evidence>
<dbReference type="PROSITE" id="PS51352">
    <property type="entry name" value="THIOREDOXIN_2"/>
    <property type="match status" value="1"/>
</dbReference>
<dbReference type="CDD" id="cd02966">
    <property type="entry name" value="TlpA_like_family"/>
    <property type="match status" value="1"/>
</dbReference>
<evidence type="ECO:0000313" key="4">
    <source>
        <dbReference type="Proteomes" id="UP000001693"/>
    </source>
</evidence>
<sequence precursor="true">MFVSCLESTLRLGRAALCAAGLATAVAAHAVDVGQPAPAVKLAGVQGTVDLAALRGQVVYLDFWASWCGPCRVSFPWMNQMQARYGARGLQVVGVSVDAKREDADKFLAQLPANFLIAFDPAGDTPKRYAIKGMPTAVLIGADGQVLHRHSGFRENDQQGLEAAIVAALKQAGR</sequence>
<dbReference type="EMBL" id="CP001013">
    <property type="protein sequence ID" value="ACB34278.1"/>
    <property type="molecule type" value="Genomic_DNA"/>
</dbReference>
<keyword evidence="4" id="KW-1185">Reference proteome</keyword>
<name>B1Y1H9_LEPCP</name>
<dbReference type="AlphaFoldDB" id="B1Y1H9"/>
<dbReference type="eggNOG" id="COG0526">
    <property type="taxonomic scope" value="Bacteria"/>
</dbReference>
<dbReference type="PANTHER" id="PTHR42852:SF18">
    <property type="entry name" value="CHROMOSOME UNDETERMINED SCAFFOLD_47, WHOLE GENOME SHOTGUN SEQUENCE"/>
    <property type="match status" value="1"/>
</dbReference>
<dbReference type="GO" id="GO:0016491">
    <property type="term" value="F:oxidoreductase activity"/>
    <property type="evidence" value="ECO:0007669"/>
    <property type="project" value="InterPro"/>
</dbReference>
<dbReference type="InterPro" id="IPR013766">
    <property type="entry name" value="Thioredoxin_domain"/>
</dbReference>
<feature type="chain" id="PRO_5002771076" evidence="1">
    <location>
        <begin position="31"/>
        <end position="174"/>
    </location>
</feature>
<dbReference type="InterPro" id="IPR036249">
    <property type="entry name" value="Thioredoxin-like_sf"/>
</dbReference>
<feature type="signal peptide" evidence="1">
    <location>
        <begin position="1"/>
        <end position="30"/>
    </location>
</feature>
<dbReference type="InterPro" id="IPR013740">
    <property type="entry name" value="Redoxin"/>
</dbReference>
<evidence type="ECO:0000259" key="2">
    <source>
        <dbReference type="PROSITE" id="PS51352"/>
    </source>
</evidence>
<dbReference type="STRING" id="395495.Lcho_2011"/>
<reference evidence="3 4" key="1">
    <citation type="submission" date="2008-03" db="EMBL/GenBank/DDBJ databases">
        <title>Complete sequence of Leptothrix cholodnii SP-6.</title>
        <authorList>
            <consortium name="US DOE Joint Genome Institute"/>
            <person name="Copeland A."/>
            <person name="Lucas S."/>
            <person name="Lapidus A."/>
            <person name="Glavina del Rio T."/>
            <person name="Dalin E."/>
            <person name="Tice H."/>
            <person name="Bruce D."/>
            <person name="Goodwin L."/>
            <person name="Pitluck S."/>
            <person name="Chertkov O."/>
            <person name="Brettin T."/>
            <person name="Detter J.C."/>
            <person name="Han C."/>
            <person name="Kuske C.R."/>
            <person name="Schmutz J."/>
            <person name="Larimer F."/>
            <person name="Land M."/>
            <person name="Hauser L."/>
            <person name="Kyrpides N."/>
            <person name="Lykidis A."/>
            <person name="Emerson D."/>
            <person name="Richardson P."/>
        </authorList>
    </citation>
    <scope>NUCLEOTIDE SEQUENCE [LARGE SCALE GENOMIC DNA]</scope>
    <source>
        <strain evidence="4">ATCC 51168 / LMG 8142 / SP-6</strain>
    </source>
</reference>
<dbReference type="Proteomes" id="UP000001693">
    <property type="component" value="Chromosome"/>
</dbReference>
<dbReference type="Pfam" id="PF08534">
    <property type="entry name" value="Redoxin"/>
    <property type="match status" value="1"/>
</dbReference>
<accession>B1Y1H9</accession>
<dbReference type="HOGENOM" id="CLU_042529_11_2_4"/>
<dbReference type="SUPFAM" id="SSF52833">
    <property type="entry name" value="Thioredoxin-like"/>
    <property type="match status" value="1"/>
</dbReference>
<gene>
    <name evidence="3" type="ordered locus">Lcho_2011</name>
</gene>
<dbReference type="InterPro" id="IPR050553">
    <property type="entry name" value="Thioredoxin_ResA/DsbE_sf"/>
</dbReference>
<feature type="domain" description="Thioredoxin" evidence="2">
    <location>
        <begin position="31"/>
        <end position="170"/>
    </location>
</feature>
<dbReference type="OrthoDB" id="9811352at2"/>
<organism evidence="3 4">
    <name type="scientific">Leptothrix cholodnii (strain ATCC 51168 / LMG 8142 / SP-6)</name>
    <name type="common">Leptothrix discophora (strain SP-6)</name>
    <dbReference type="NCBI Taxonomy" id="395495"/>
    <lineage>
        <taxon>Bacteria</taxon>
        <taxon>Pseudomonadati</taxon>
        <taxon>Pseudomonadota</taxon>
        <taxon>Betaproteobacteria</taxon>
        <taxon>Burkholderiales</taxon>
        <taxon>Sphaerotilaceae</taxon>
        <taxon>Leptothrix</taxon>
    </lineage>
</organism>
<evidence type="ECO:0000256" key="1">
    <source>
        <dbReference type="SAM" id="SignalP"/>
    </source>
</evidence>
<dbReference type="KEGG" id="lch:Lcho_2011"/>